<sequence length="214" mass="22749">MLIAGFDPALTGAAARLVRSDGIEVELAVHRWRHQAGGEDRWLLDNCTGPTLDLGCGPGRLVEALVGRGLPALGVDVSAVAETACRRRRAPMVRADLFAPLPGEGRWGHVLLADGNIGIGGDPLRLLRRAAELVRRGGTVLVETGARPEEFWRGTARVRTAAMAGAPVPWAAVGARAVTRIAAEAGLYLTRCHTGARSFVELTVGRGRQTVTRR</sequence>
<dbReference type="Pfam" id="PF08241">
    <property type="entry name" value="Methyltransf_11"/>
    <property type="match status" value="1"/>
</dbReference>
<dbReference type="InterPro" id="IPR013216">
    <property type="entry name" value="Methyltransf_11"/>
</dbReference>
<dbReference type="GO" id="GO:0032259">
    <property type="term" value="P:methylation"/>
    <property type="evidence" value="ECO:0007669"/>
    <property type="project" value="UniProtKB-KW"/>
</dbReference>
<gene>
    <name evidence="2" type="ORF">MMF94_29830</name>
</gene>
<feature type="domain" description="Methyltransferase type 11" evidence="1">
    <location>
        <begin position="52"/>
        <end position="141"/>
    </location>
</feature>
<keyword evidence="3" id="KW-1185">Reference proteome</keyword>
<dbReference type="GO" id="GO:0008168">
    <property type="term" value="F:methyltransferase activity"/>
    <property type="evidence" value="ECO:0007669"/>
    <property type="project" value="UniProtKB-KW"/>
</dbReference>
<reference evidence="2 3" key="1">
    <citation type="submission" date="2022-03" db="EMBL/GenBank/DDBJ databases">
        <title>Pseudonocardia alaer sp. nov., a novel actinomycete isolated from reed forest soil.</title>
        <authorList>
            <person name="Wang L."/>
        </authorList>
    </citation>
    <scope>NUCLEOTIDE SEQUENCE [LARGE SCALE GENOMIC DNA]</scope>
    <source>
        <strain evidence="2 3">Y-16303</strain>
    </source>
</reference>
<dbReference type="SUPFAM" id="SSF53335">
    <property type="entry name" value="S-adenosyl-L-methionine-dependent methyltransferases"/>
    <property type="match status" value="1"/>
</dbReference>
<proteinExistence type="predicted"/>
<keyword evidence="2" id="KW-0808">Transferase</keyword>
<comment type="caution">
    <text evidence="2">The sequence shown here is derived from an EMBL/GenBank/DDBJ whole genome shotgun (WGS) entry which is preliminary data.</text>
</comment>
<evidence type="ECO:0000259" key="1">
    <source>
        <dbReference type="Pfam" id="PF08241"/>
    </source>
</evidence>
<organism evidence="2 3">
    <name type="scientific">Pseudonocardia alaniniphila</name>
    <dbReference type="NCBI Taxonomy" id="75291"/>
    <lineage>
        <taxon>Bacteria</taxon>
        <taxon>Bacillati</taxon>
        <taxon>Actinomycetota</taxon>
        <taxon>Actinomycetes</taxon>
        <taxon>Pseudonocardiales</taxon>
        <taxon>Pseudonocardiaceae</taxon>
        <taxon>Pseudonocardia</taxon>
    </lineage>
</organism>
<dbReference type="Gene3D" id="3.40.50.150">
    <property type="entry name" value="Vaccinia Virus protein VP39"/>
    <property type="match status" value="1"/>
</dbReference>
<keyword evidence="2" id="KW-0489">Methyltransferase</keyword>
<dbReference type="CDD" id="cd02440">
    <property type="entry name" value="AdoMet_MTases"/>
    <property type="match status" value="1"/>
</dbReference>
<dbReference type="InterPro" id="IPR029063">
    <property type="entry name" value="SAM-dependent_MTases_sf"/>
</dbReference>
<evidence type="ECO:0000313" key="3">
    <source>
        <dbReference type="Proteomes" id="UP001299970"/>
    </source>
</evidence>
<protein>
    <submittedName>
        <fullName evidence="2">Class I SAM-dependent methyltransferase</fullName>
    </submittedName>
</protein>
<dbReference type="RefSeq" id="WP_241040614.1">
    <property type="nucleotide sequence ID" value="NZ_BAAAJF010000032.1"/>
</dbReference>
<dbReference type="EMBL" id="JAKXMK010000029">
    <property type="protein sequence ID" value="MCH6169919.1"/>
    <property type="molecule type" value="Genomic_DNA"/>
</dbReference>
<accession>A0ABS9TN04</accession>
<name>A0ABS9TN04_9PSEU</name>
<dbReference type="Proteomes" id="UP001299970">
    <property type="component" value="Unassembled WGS sequence"/>
</dbReference>
<evidence type="ECO:0000313" key="2">
    <source>
        <dbReference type="EMBL" id="MCH6169919.1"/>
    </source>
</evidence>